<keyword evidence="2" id="KW-0804">Transcription</keyword>
<evidence type="ECO:0000259" key="3">
    <source>
        <dbReference type="SMART" id="SM00420"/>
    </source>
</evidence>
<dbReference type="SMART" id="SM00420">
    <property type="entry name" value="HTH_DEOR"/>
    <property type="match status" value="1"/>
</dbReference>
<dbReference type="InterPro" id="IPR051534">
    <property type="entry name" value="CBASS_pafABC_assoc_protein"/>
</dbReference>
<name>A0AAQ0HGU1_PARVE</name>
<keyword evidence="1" id="KW-0805">Transcription regulation</keyword>
<dbReference type="AlphaFoldDB" id="A0AAQ0HGU1"/>
<dbReference type="PANTHER" id="PTHR34580">
    <property type="match status" value="1"/>
</dbReference>
<evidence type="ECO:0000313" key="4">
    <source>
        <dbReference type="EMBL" id="REG45863.1"/>
    </source>
</evidence>
<dbReference type="SUPFAM" id="SSF46785">
    <property type="entry name" value="Winged helix' DNA-binding domain"/>
    <property type="match status" value="1"/>
</dbReference>
<dbReference type="Pfam" id="PF08279">
    <property type="entry name" value="HTH_11"/>
    <property type="match status" value="1"/>
</dbReference>
<dbReference type="InterPro" id="IPR036390">
    <property type="entry name" value="WH_DNA-bd_sf"/>
</dbReference>
<dbReference type="InterPro" id="IPR036388">
    <property type="entry name" value="WH-like_DNA-bd_sf"/>
</dbReference>
<dbReference type="GO" id="GO:0003700">
    <property type="term" value="F:DNA-binding transcription factor activity"/>
    <property type="evidence" value="ECO:0007669"/>
    <property type="project" value="InterPro"/>
</dbReference>
<dbReference type="GO" id="GO:0003677">
    <property type="term" value="F:DNA binding"/>
    <property type="evidence" value="ECO:0007669"/>
    <property type="project" value="UniProtKB-KW"/>
</dbReference>
<dbReference type="EMBL" id="QUMX01000018">
    <property type="protein sequence ID" value="REG45863.1"/>
    <property type="molecule type" value="Genomic_DNA"/>
</dbReference>
<dbReference type="PROSITE" id="PS52050">
    <property type="entry name" value="WYL"/>
    <property type="match status" value="1"/>
</dbReference>
<dbReference type="PANTHER" id="PTHR34580:SF3">
    <property type="entry name" value="PROTEIN PAFB"/>
    <property type="match status" value="1"/>
</dbReference>
<protein>
    <submittedName>
        <fullName evidence="4">DNA-binding transcriptional regulator YafY</fullName>
    </submittedName>
</protein>
<sequence>MLTGRLELCAFPCFRYAWEMQRSGRLLQLLQTLRERRGAVTAKALAQRFDVSERTIYRDMETLLELGVSVEGAAGTGFVLRPGFFLPPMALTQDEADAVLLGLRFVQARGDSEIAKAADTALIKIAEGMGDGAEARMRRSGLTVGPSENGRPEELAAIRQAMRNRRKLRITYRAQNAILRSRIVWPVALGFLDRAEMLAAWCELRDGFRHFRLDRIDALSLLEEEIPRSRDNLLAAYRRSEPHANI</sequence>
<keyword evidence="5" id="KW-1185">Reference proteome</keyword>
<evidence type="ECO:0000256" key="1">
    <source>
        <dbReference type="ARBA" id="ARBA00023015"/>
    </source>
</evidence>
<gene>
    <name evidence="4" type="ORF">ATH84_101830</name>
</gene>
<evidence type="ECO:0000313" key="5">
    <source>
        <dbReference type="Proteomes" id="UP000256794"/>
    </source>
</evidence>
<dbReference type="InterPro" id="IPR001034">
    <property type="entry name" value="DeoR_HTH"/>
</dbReference>
<dbReference type="Pfam" id="PF13280">
    <property type="entry name" value="WYL"/>
    <property type="match status" value="1"/>
</dbReference>
<dbReference type="Gene3D" id="1.10.10.10">
    <property type="entry name" value="Winged helix-like DNA-binding domain superfamily/Winged helix DNA-binding domain"/>
    <property type="match status" value="1"/>
</dbReference>
<accession>A0AAQ0HGU1</accession>
<organism evidence="4 5">
    <name type="scientific">Paracoccus versutus</name>
    <name type="common">Thiobacillus versutus</name>
    <dbReference type="NCBI Taxonomy" id="34007"/>
    <lineage>
        <taxon>Bacteria</taxon>
        <taxon>Pseudomonadati</taxon>
        <taxon>Pseudomonadota</taxon>
        <taxon>Alphaproteobacteria</taxon>
        <taxon>Rhodobacterales</taxon>
        <taxon>Paracoccaceae</taxon>
        <taxon>Paracoccus</taxon>
    </lineage>
</organism>
<dbReference type="Proteomes" id="UP000256794">
    <property type="component" value="Unassembled WGS sequence"/>
</dbReference>
<comment type="caution">
    <text evidence="4">The sequence shown here is derived from an EMBL/GenBank/DDBJ whole genome shotgun (WGS) entry which is preliminary data.</text>
</comment>
<proteinExistence type="predicted"/>
<keyword evidence="4" id="KW-0238">DNA-binding</keyword>
<dbReference type="InterPro" id="IPR026881">
    <property type="entry name" value="WYL_dom"/>
</dbReference>
<evidence type="ECO:0000256" key="2">
    <source>
        <dbReference type="ARBA" id="ARBA00023163"/>
    </source>
</evidence>
<feature type="domain" description="HTH deoR-type" evidence="3">
    <location>
        <begin position="25"/>
        <end position="76"/>
    </location>
</feature>
<reference evidence="4 5" key="1">
    <citation type="submission" date="2018-08" db="EMBL/GenBank/DDBJ databases">
        <title>Genomic Encyclopedia of Archaeal and Bacterial Type Strains, Phase II (KMG-II): from individual species to whole genera.</title>
        <authorList>
            <person name="Goeker M."/>
        </authorList>
    </citation>
    <scope>NUCLEOTIDE SEQUENCE [LARGE SCALE GENOMIC DNA]</scope>
    <source>
        <strain evidence="4 5">DSM 582</strain>
    </source>
</reference>
<dbReference type="InterPro" id="IPR013196">
    <property type="entry name" value="HTH_11"/>
</dbReference>